<reference evidence="14" key="1">
    <citation type="submission" date="2016-11" db="UniProtKB">
        <authorList>
            <consortium name="WormBaseParasite"/>
        </authorList>
    </citation>
    <scope>IDENTIFICATION</scope>
</reference>
<dbReference type="EMBL" id="CAJFDI010000003">
    <property type="protein sequence ID" value="CAD5221096.1"/>
    <property type="molecule type" value="Genomic_DNA"/>
</dbReference>
<dbReference type="Proteomes" id="UP000659654">
    <property type="component" value="Unassembled WGS sequence"/>
</dbReference>
<keyword evidence="2 6" id="KW-0285">Flavoprotein</keyword>
<dbReference type="Proteomes" id="UP000582659">
    <property type="component" value="Unassembled WGS sequence"/>
</dbReference>
<reference evidence="11" key="2">
    <citation type="submission" date="2020-09" db="EMBL/GenBank/DDBJ databases">
        <authorList>
            <person name="Kikuchi T."/>
        </authorList>
    </citation>
    <scope>NUCLEOTIDE SEQUENCE</scope>
    <source>
        <strain evidence="11">Ka4C1</strain>
    </source>
</reference>
<keyword evidence="3 6" id="KW-0288">FMN</keyword>
<evidence type="ECO:0000256" key="3">
    <source>
        <dbReference type="ARBA" id="ARBA00022643"/>
    </source>
</evidence>
<evidence type="ECO:0000313" key="13">
    <source>
        <dbReference type="Proteomes" id="UP000659654"/>
    </source>
</evidence>
<dbReference type="InterPro" id="IPR035587">
    <property type="entry name" value="DUS-like_FMN-bd"/>
</dbReference>
<comment type="similarity">
    <text evidence="6">Belongs to the dus family.</text>
</comment>
<evidence type="ECO:0000256" key="2">
    <source>
        <dbReference type="ARBA" id="ARBA00022630"/>
    </source>
</evidence>
<evidence type="ECO:0000259" key="10">
    <source>
        <dbReference type="Pfam" id="PF01207"/>
    </source>
</evidence>
<dbReference type="PANTHER" id="PTHR11082:SF31">
    <property type="entry name" value="TRNA-DIHYDROURIDINE(20A_20B) SYNTHASE [NAD(P)+]-LIKE"/>
    <property type="match status" value="1"/>
</dbReference>
<dbReference type="AlphaFoldDB" id="A0A1I7STZ7"/>
<dbReference type="PIRSF" id="PIRSF006621">
    <property type="entry name" value="Dus"/>
    <property type="match status" value="1"/>
</dbReference>
<keyword evidence="8" id="KW-0547">Nucleotide-binding</keyword>
<feature type="domain" description="DUS-like FMN-binding" evidence="10">
    <location>
        <begin position="50"/>
        <end position="308"/>
    </location>
</feature>
<accession>A0A1I7STZ7</accession>
<dbReference type="OrthoDB" id="9977870at2759"/>
<dbReference type="eggNOG" id="KOG2335">
    <property type="taxonomic scope" value="Eukaryota"/>
</dbReference>
<dbReference type="InterPro" id="IPR018517">
    <property type="entry name" value="tRNA_hU_synthase_CS"/>
</dbReference>
<dbReference type="InterPro" id="IPR001269">
    <property type="entry name" value="DUS_fam"/>
</dbReference>
<feature type="binding site" evidence="8">
    <location>
        <position position="204"/>
    </location>
    <ligand>
        <name>FMN</name>
        <dbReference type="ChEBI" id="CHEBI:58210"/>
    </ligand>
</feature>
<feature type="binding site" evidence="8">
    <location>
        <begin position="52"/>
        <end position="54"/>
    </location>
    <ligand>
        <name>FMN</name>
        <dbReference type="ChEBI" id="CHEBI:58210"/>
    </ligand>
</feature>
<dbReference type="Proteomes" id="UP000095284">
    <property type="component" value="Unplaced"/>
</dbReference>
<feature type="active site" description="Proton donor" evidence="7">
    <location>
        <position position="134"/>
    </location>
</feature>
<keyword evidence="5 6" id="KW-0560">Oxidoreductase</keyword>
<keyword evidence="13" id="KW-1185">Reference proteome</keyword>
<evidence type="ECO:0000256" key="5">
    <source>
        <dbReference type="ARBA" id="ARBA00023002"/>
    </source>
</evidence>
<evidence type="ECO:0000256" key="8">
    <source>
        <dbReference type="PIRSR" id="PIRSR006621-2"/>
    </source>
</evidence>
<keyword evidence="4 6" id="KW-0819">tRNA processing</keyword>
<evidence type="ECO:0000256" key="4">
    <source>
        <dbReference type="ARBA" id="ARBA00022694"/>
    </source>
</evidence>
<evidence type="ECO:0000313" key="11">
    <source>
        <dbReference type="EMBL" id="CAD5221096.1"/>
    </source>
</evidence>
<dbReference type="SUPFAM" id="SSF51395">
    <property type="entry name" value="FMN-linked oxidoreductases"/>
    <property type="match status" value="1"/>
</dbReference>
<feature type="binding site" evidence="8">
    <location>
        <begin position="234"/>
        <end position="236"/>
    </location>
    <ligand>
        <name>FMN</name>
        <dbReference type="ChEBI" id="CHEBI:58210"/>
    </ligand>
</feature>
<protein>
    <recommendedName>
        <fullName evidence="6">tRNA-dihydrouridine synthase</fullName>
        <ecNumber evidence="6">1.3.1.-</ecNumber>
    </recommendedName>
</protein>
<dbReference type="Gene3D" id="3.20.20.70">
    <property type="entry name" value="Aldolase class I"/>
    <property type="match status" value="1"/>
</dbReference>
<dbReference type="PROSITE" id="PS01136">
    <property type="entry name" value="UPF0034"/>
    <property type="match status" value="1"/>
</dbReference>
<evidence type="ECO:0000256" key="6">
    <source>
        <dbReference type="PIRNR" id="PIRNR006621"/>
    </source>
</evidence>
<evidence type="ECO:0000256" key="7">
    <source>
        <dbReference type="PIRSR" id="PIRSR006621-1"/>
    </source>
</evidence>
<sequence length="336" mass="37317">MAIEDTGNPPASASCSTDSESEYSEIRRRIVVNKDEDCKKLGIDPPLFICAPMVRYSKLHFRRLVSLYGCELAYTPMIYAHCFVASEKCRANEFTTDEGDWPIVQFAANKPEDFARAAELVYGDVKGIDLNCGCPKSDVRSEGFGSKMLENPELISDIVKQTRNRISDPDFTISVKIRIRHPLSETVDMCRKFESAGVSHIAVHGRTVSQRAESPDFEAIGHVKASVQVPVYANGGCTSYRQALEIASITGADGIMVGEGLLSNPALFGGHQKTPVDCIKDWFSIATDMDVHYTLLHRHTAFMSNSLFTKSQRMELQKQNSVTDVINFVREQLSGF</sequence>
<gene>
    <name evidence="11" type="ORF">BXYJ_LOCUS6507</name>
</gene>
<dbReference type="Pfam" id="PF01207">
    <property type="entry name" value="Dus"/>
    <property type="match status" value="1"/>
</dbReference>
<dbReference type="SMR" id="A0A1I7STZ7"/>
<dbReference type="CDD" id="cd02801">
    <property type="entry name" value="DUS_like_FMN"/>
    <property type="match status" value="1"/>
</dbReference>
<evidence type="ECO:0000313" key="12">
    <source>
        <dbReference type="Proteomes" id="UP000095284"/>
    </source>
</evidence>
<name>A0A1I7STZ7_BURXY</name>
<evidence type="ECO:0000256" key="1">
    <source>
        <dbReference type="ARBA" id="ARBA00001917"/>
    </source>
</evidence>
<dbReference type="PANTHER" id="PTHR11082">
    <property type="entry name" value="TRNA-DIHYDROURIDINE SYNTHASE"/>
    <property type="match status" value="1"/>
</dbReference>
<comment type="cofactor">
    <cofactor evidence="1 6 8">
        <name>FMN</name>
        <dbReference type="ChEBI" id="CHEBI:58210"/>
    </cofactor>
</comment>
<comment type="function">
    <text evidence="6">Catalyzes the synthesis of dihydrouridine, a modified base found in the D-loop of most tRNAs.</text>
</comment>
<dbReference type="EMBL" id="CAJFCV020000003">
    <property type="protein sequence ID" value="CAG9107759.1"/>
    <property type="molecule type" value="Genomic_DNA"/>
</dbReference>
<dbReference type="WBParaSite" id="BXY_1651700.1">
    <property type="protein sequence ID" value="BXY_1651700.1"/>
    <property type="gene ID" value="BXY_1651700"/>
</dbReference>
<feature type="compositionally biased region" description="Polar residues" evidence="9">
    <location>
        <begin position="9"/>
        <end position="18"/>
    </location>
</feature>
<proteinExistence type="inferred from homology"/>
<evidence type="ECO:0000313" key="14">
    <source>
        <dbReference type="WBParaSite" id="BXY_1651700.1"/>
    </source>
</evidence>
<dbReference type="InterPro" id="IPR013785">
    <property type="entry name" value="Aldolase_TIM"/>
</dbReference>
<organism evidence="12 14">
    <name type="scientific">Bursaphelenchus xylophilus</name>
    <name type="common">Pinewood nematode worm</name>
    <name type="synonym">Aphelenchoides xylophilus</name>
    <dbReference type="NCBI Taxonomy" id="6326"/>
    <lineage>
        <taxon>Eukaryota</taxon>
        <taxon>Metazoa</taxon>
        <taxon>Ecdysozoa</taxon>
        <taxon>Nematoda</taxon>
        <taxon>Chromadorea</taxon>
        <taxon>Rhabditida</taxon>
        <taxon>Tylenchina</taxon>
        <taxon>Tylenchomorpha</taxon>
        <taxon>Aphelenchoidea</taxon>
        <taxon>Aphelenchoididae</taxon>
        <taxon>Bursaphelenchus</taxon>
    </lineage>
</organism>
<evidence type="ECO:0000256" key="9">
    <source>
        <dbReference type="SAM" id="MobiDB-lite"/>
    </source>
</evidence>
<feature type="binding site" evidence="8">
    <location>
        <position position="105"/>
    </location>
    <ligand>
        <name>FMN</name>
        <dbReference type="ChEBI" id="CHEBI:58210"/>
    </ligand>
</feature>
<feature type="region of interest" description="Disordered" evidence="9">
    <location>
        <begin position="1"/>
        <end position="20"/>
    </location>
</feature>
<dbReference type="GO" id="GO:0050660">
    <property type="term" value="F:flavin adenine dinucleotide binding"/>
    <property type="evidence" value="ECO:0007669"/>
    <property type="project" value="InterPro"/>
</dbReference>
<dbReference type="EC" id="1.3.1.-" evidence="6"/>
<dbReference type="GO" id="GO:0017150">
    <property type="term" value="F:tRNA dihydrouridine synthase activity"/>
    <property type="evidence" value="ECO:0007669"/>
    <property type="project" value="InterPro"/>
</dbReference>